<gene>
    <name evidence="7" type="ORF">SAMN04489859_100375</name>
</gene>
<keyword evidence="1" id="KW-0678">Repressor</keyword>
<evidence type="ECO:0000259" key="6">
    <source>
        <dbReference type="PROSITE" id="PS50943"/>
    </source>
</evidence>
<accession>A0A1H8F0B8</accession>
<dbReference type="GO" id="GO:0003700">
    <property type="term" value="F:DNA-binding transcription factor activity"/>
    <property type="evidence" value="ECO:0007669"/>
    <property type="project" value="TreeGrafter"/>
</dbReference>
<dbReference type="SUPFAM" id="SSF47413">
    <property type="entry name" value="lambda repressor-like DNA-binding domains"/>
    <property type="match status" value="1"/>
</dbReference>
<dbReference type="InterPro" id="IPR046335">
    <property type="entry name" value="LacI/GalR-like_sensor"/>
</dbReference>
<dbReference type="Pfam" id="PF00356">
    <property type="entry name" value="LacI"/>
    <property type="match status" value="1"/>
</dbReference>
<evidence type="ECO:0000256" key="3">
    <source>
        <dbReference type="ARBA" id="ARBA00023125"/>
    </source>
</evidence>
<dbReference type="GO" id="GO:0000976">
    <property type="term" value="F:transcription cis-regulatory region binding"/>
    <property type="evidence" value="ECO:0007669"/>
    <property type="project" value="TreeGrafter"/>
</dbReference>
<reference evidence="7 8" key="1">
    <citation type="submission" date="2016-10" db="EMBL/GenBank/DDBJ databases">
        <authorList>
            <person name="de Groot N.N."/>
        </authorList>
    </citation>
    <scope>NUCLEOTIDE SEQUENCE [LARGE SCALE GENOMIC DNA]</scope>
    <source>
        <strain evidence="7 8">DSM 8512</strain>
    </source>
</reference>
<dbReference type="InterPro" id="IPR000843">
    <property type="entry name" value="HTH_LacI"/>
</dbReference>
<evidence type="ECO:0000313" key="7">
    <source>
        <dbReference type="EMBL" id="SEN24834.1"/>
    </source>
</evidence>
<dbReference type="CDD" id="cd01392">
    <property type="entry name" value="HTH_LacI"/>
    <property type="match status" value="1"/>
</dbReference>
<dbReference type="PANTHER" id="PTHR30146">
    <property type="entry name" value="LACI-RELATED TRANSCRIPTIONAL REPRESSOR"/>
    <property type="match status" value="1"/>
</dbReference>
<dbReference type="Gene3D" id="1.10.260.40">
    <property type="entry name" value="lambda repressor-like DNA-binding domains"/>
    <property type="match status" value="1"/>
</dbReference>
<keyword evidence="3 7" id="KW-0238">DNA-binding</keyword>
<dbReference type="InterPro" id="IPR028082">
    <property type="entry name" value="Peripla_BP_I"/>
</dbReference>
<dbReference type="PANTHER" id="PTHR30146:SF151">
    <property type="entry name" value="HTH-TYPE TRANSCRIPTIONAL REPRESSOR CYTR"/>
    <property type="match status" value="1"/>
</dbReference>
<feature type="domain" description="HTH lacI-type" evidence="5">
    <location>
        <begin position="4"/>
        <end position="58"/>
    </location>
</feature>
<proteinExistence type="predicted"/>
<name>A0A1H8F0B8_9RHOB</name>
<dbReference type="Pfam" id="PF13377">
    <property type="entry name" value="Peripla_BP_3"/>
    <property type="match status" value="1"/>
</dbReference>
<evidence type="ECO:0000256" key="1">
    <source>
        <dbReference type="ARBA" id="ARBA00022491"/>
    </source>
</evidence>
<evidence type="ECO:0000313" key="8">
    <source>
        <dbReference type="Proteomes" id="UP000199054"/>
    </source>
</evidence>
<evidence type="ECO:0000256" key="4">
    <source>
        <dbReference type="ARBA" id="ARBA00023163"/>
    </source>
</evidence>
<evidence type="ECO:0000259" key="5">
    <source>
        <dbReference type="PROSITE" id="PS50932"/>
    </source>
</evidence>
<dbReference type="Gene3D" id="3.40.50.2300">
    <property type="match status" value="2"/>
</dbReference>
<feature type="domain" description="HTH cro/C1-type" evidence="6">
    <location>
        <begin position="5"/>
        <end position="41"/>
    </location>
</feature>
<protein>
    <submittedName>
        <fullName evidence="7">DNA-binding transcriptional regulator, LacI/PurR family</fullName>
    </submittedName>
</protein>
<keyword evidence="2" id="KW-0805">Transcription regulation</keyword>
<dbReference type="InterPro" id="IPR001387">
    <property type="entry name" value="Cro/C1-type_HTH"/>
</dbReference>
<sequence>MSKPTIIDLAKAAGVSPTTISHAFSGRRPVDTETKERILKLAQEIGYHPSSMARGLRSGRTGTIAIASSMPFSVAAGPSRLGFLMEIAASAAMSALTRNIALCLIPPLAPQSNLDSLGFDGVILVEPSAKDPLIAHFEARHTPIVSIGRVAGRADIPSVDLRSGDTARMMLDHLRQMGSRHIALILGAAERTSQLETEAAYAAFCDGYGITPHLVRLDESGGEQVAQDATRDLLAAFPHLDGLLVPVDAFASGALAAAHAMGRKVPQDLRLVTRYDGLRAKLARPGLTAIDLGLTEVAGLAVELLLARLDGTPADVMAPWPRLVVRGSTDPGAGSG</sequence>
<dbReference type="SUPFAM" id="SSF53822">
    <property type="entry name" value="Periplasmic binding protein-like I"/>
    <property type="match status" value="1"/>
</dbReference>
<dbReference type="Proteomes" id="UP000199054">
    <property type="component" value="Unassembled WGS sequence"/>
</dbReference>
<keyword evidence="4" id="KW-0804">Transcription</keyword>
<dbReference type="AlphaFoldDB" id="A0A1H8F0B8"/>
<evidence type="ECO:0000256" key="2">
    <source>
        <dbReference type="ARBA" id="ARBA00023015"/>
    </source>
</evidence>
<dbReference type="RefSeq" id="WP_090610479.1">
    <property type="nucleotide sequence ID" value="NZ_CP067125.1"/>
</dbReference>
<dbReference type="STRING" id="34002.SAMN04489859_100375"/>
<dbReference type="SMART" id="SM00354">
    <property type="entry name" value="HTH_LACI"/>
    <property type="match status" value="1"/>
</dbReference>
<dbReference type="EMBL" id="FODE01000003">
    <property type="protein sequence ID" value="SEN24834.1"/>
    <property type="molecule type" value="Genomic_DNA"/>
</dbReference>
<organism evidence="7 8">
    <name type="scientific">Paracoccus alcaliphilus</name>
    <dbReference type="NCBI Taxonomy" id="34002"/>
    <lineage>
        <taxon>Bacteria</taxon>
        <taxon>Pseudomonadati</taxon>
        <taxon>Pseudomonadota</taxon>
        <taxon>Alphaproteobacteria</taxon>
        <taxon>Rhodobacterales</taxon>
        <taxon>Paracoccaceae</taxon>
        <taxon>Paracoccus</taxon>
    </lineage>
</organism>
<dbReference type="InterPro" id="IPR010982">
    <property type="entry name" value="Lambda_DNA-bd_dom_sf"/>
</dbReference>
<dbReference type="OrthoDB" id="234496at2"/>
<dbReference type="PROSITE" id="PS50943">
    <property type="entry name" value="HTH_CROC1"/>
    <property type="match status" value="1"/>
</dbReference>
<keyword evidence="8" id="KW-1185">Reference proteome</keyword>
<dbReference type="PROSITE" id="PS50932">
    <property type="entry name" value="HTH_LACI_2"/>
    <property type="match status" value="1"/>
</dbReference>